<dbReference type="InterPro" id="IPR036873">
    <property type="entry name" value="Rhodanese-like_dom_sf"/>
</dbReference>
<dbReference type="Gene3D" id="3.40.250.10">
    <property type="entry name" value="Rhodanese-like domain"/>
    <property type="match status" value="1"/>
</dbReference>
<dbReference type="OrthoDB" id="9800872at2"/>
<dbReference type="SMART" id="SM00450">
    <property type="entry name" value="RHOD"/>
    <property type="match status" value="1"/>
</dbReference>
<evidence type="ECO:0000313" key="3">
    <source>
        <dbReference type="EMBL" id="TBL81227.1"/>
    </source>
</evidence>
<feature type="domain" description="Rhodanese" evidence="2">
    <location>
        <begin position="151"/>
        <end position="235"/>
    </location>
</feature>
<feature type="compositionally biased region" description="Basic and acidic residues" evidence="1">
    <location>
        <begin position="93"/>
        <end position="132"/>
    </location>
</feature>
<feature type="compositionally biased region" description="Basic and acidic residues" evidence="1">
    <location>
        <begin position="51"/>
        <end position="85"/>
    </location>
</feature>
<sequence>MEAQTKEASNHLHEHHDGNLGDGHQHNHHDHGHAHGQHAHEHHDHGHHAHDHHEHEHDHGHHANDHHDHGHDHDHHAHEHHDHGHDHGHHAHDHHDHGHDHHAYEHHDHGHDHGHHDHDHNDHHHDHDHDDDYSTELDIYAGPFLERFETERFDGMILDVREPWEVEQISIHGSLHIPLQKLQINVSKLDPDQVYYVLCTSGIRSSYAAAYLYAIGFENVYNIQGGLNGIFEHVSTRPDQPGWLAIPGAALTE</sequence>
<dbReference type="PANTHER" id="PTHR43031">
    <property type="entry name" value="FAD-DEPENDENT OXIDOREDUCTASE"/>
    <property type="match status" value="1"/>
</dbReference>
<gene>
    <name evidence="3" type="ORF">EYB31_03825</name>
</gene>
<feature type="compositionally biased region" description="Basic and acidic residues" evidence="1">
    <location>
        <begin position="1"/>
        <end position="25"/>
    </location>
</feature>
<dbReference type="InterPro" id="IPR001763">
    <property type="entry name" value="Rhodanese-like_dom"/>
</dbReference>
<organism evidence="3 4">
    <name type="scientific">Paenibacillus thalictri</name>
    <dbReference type="NCBI Taxonomy" id="2527873"/>
    <lineage>
        <taxon>Bacteria</taxon>
        <taxon>Bacillati</taxon>
        <taxon>Bacillota</taxon>
        <taxon>Bacilli</taxon>
        <taxon>Bacillales</taxon>
        <taxon>Paenibacillaceae</taxon>
        <taxon>Paenibacillus</taxon>
    </lineage>
</organism>
<dbReference type="PANTHER" id="PTHR43031:SF1">
    <property type="entry name" value="PYRIDINE NUCLEOTIDE-DISULPHIDE OXIDOREDUCTASE"/>
    <property type="match status" value="1"/>
</dbReference>
<dbReference type="EMBL" id="SIRE01000003">
    <property type="protein sequence ID" value="TBL81227.1"/>
    <property type="molecule type" value="Genomic_DNA"/>
</dbReference>
<keyword evidence="4" id="KW-1185">Reference proteome</keyword>
<dbReference type="AlphaFoldDB" id="A0A4Q9DVY9"/>
<protein>
    <submittedName>
        <fullName evidence="3">Rhodanese-like domain-containing protein</fullName>
    </submittedName>
</protein>
<dbReference type="SUPFAM" id="SSF52821">
    <property type="entry name" value="Rhodanese/Cell cycle control phosphatase"/>
    <property type="match status" value="1"/>
</dbReference>
<feature type="compositionally biased region" description="Basic residues" evidence="1">
    <location>
        <begin position="26"/>
        <end position="37"/>
    </location>
</feature>
<dbReference type="Proteomes" id="UP000293142">
    <property type="component" value="Unassembled WGS sequence"/>
</dbReference>
<dbReference type="PROSITE" id="PS50206">
    <property type="entry name" value="RHODANESE_3"/>
    <property type="match status" value="1"/>
</dbReference>
<comment type="caution">
    <text evidence="3">The sequence shown here is derived from an EMBL/GenBank/DDBJ whole genome shotgun (WGS) entry which is preliminary data.</text>
</comment>
<name>A0A4Q9DVY9_9BACL</name>
<dbReference type="InterPro" id="IPR050229">
    <property type="entry name" value="GlpE_sulfurtransferase"/>
</dbReference>
<dbReference type="CDD" id="cd00158">
    <property type="entry name" value="RHOD"/>
    <property type="match status" value="1"/>
</dbReference>
<accession>A0A4Q9DVY9</accession>
<reference evidence="3 4" key="1">
    <citation type="submission" date="2019-02" db="EMBL/GenBank/DDBJ databases">
        <title>Paenibacillus sp. nov., isolated from surface-sterilized tissue of Thalictrum simplex L.</title>
        <authorList>
            <person name="Tuo L."/>
        </authorList>
    </citation>
    <scope>NUCLEOTIDE SEQUENCE [LARGE SCALE GENOMIC DNA]</scope>
    <source>
        <strain evidence="3 4">N2SHLJ1</strain>
    </source>
</reference>
<feature type="region of interest" description="Disordered" evidence="1">
    <location>
        <begin position="1"/>
        <end position="132"/>
    </location>
</feature>
<evidence type="ECO:0000313" key="4">
    <source>
        <dbReference type="Proteomes" id="UP000293142"/>
    </source>
</evidence>
<proteinExistence type="predicted"/>
<evidence type="ECO:0000259" key="2">
    <source>
        <dbReference type="PROSITE" id="PS50206"/>
    </source>
</evidence>
<dbReference type="Pfam" id="PF00581">
    <property type="entry name" value="Rhodanese"/>
    <property type="match status" value="1"/>
</dbReference>
<evidence type="ECO:0000256" key="1">
    <source>
        <dbReference type="SAM" id="MobiDB-lite"/>
    </source>
</evidence>